<keyword evidence="5" id="KW-0055">Arginine biosynthesis</keyword>
<dbReference type="AlphaFoldDB" id="A0A7I9VJ86"/>
<gene>
    <name evidence="6" type="primary">argD_1</name>
    <name evidence="5" type="synonym">argD</name>
    <name evidence="6" type="ORF">AMYX_09590</name>
</gene>
<dbReference type="PANTHER" id="PTHR11986">
    <property type="entry name" value="AMINOTRANSFERASE CLASS III"/>
    <property type="match status" value="1"/>
</dbReference>
<sequence>MTQNEAFAERAKKALTPNYRPQPVAIVRGQGVRVWDADGKEYLDFIGGVAVDALGHCHPALVKALEEQARTVWHVSNHFTIARQVELAEALLAKVPWARRAFFCNSGAEANEAMLKLARKFHADRGHPERHEIVACKDSFHGRTLFTVTAGGQEKYQHGFEPLVPGVRHVPYGDVAALEAALTDRTAGFIVEPVLGEAGVIPAPEGYLRAARELTRRAGALLCLDEVQTGVGRTGRWWAHEWDGVVPDLMSSAKALGGGFPIGALLATEEVGTHLSAGSHGTTFGGNPLACAVALAVLRELDGGVLARSVPVAQRLRDGLAALARTGRVREVRGRGMLLGTLLRGVAAPEVARLCRERGLLVNPIGEDVIRMAPALTLTPAEADEALACFTAALAAAPEKASA</sequence>
<comment type="subunit">
    <text evidence="5">Homodimer.</text>
</comment>
<dbReference type="PROSITE" id="PS00600">
    <property type="entry name" value="AA_TRANSFER_CLASS_3"/>
    <property type="match status" value="1"/>
</dbReference>
<dbReference type="Gene3D" id="3.90.1150.10">
    <property type="entry name" value="Aspartate Aminotransferase, domain 1"/>
    <property type="match status" value="1"/>
</dbReference>
<dbReference type="PIRSF" id="PIRSF000521">
    <property type="entry name" value="Transaminase_4ab_Lys_Orn"/>
    <property type="match status" value="1"/>
</dbReference>
<dbReference type="GO" id="GO:0042802">
    <property type="term" value="F:identical protein binding"/>
    <property type="evidence" value="ECO:0007669"/>
    <property type="project" value="TreeGrafter"/>
</dbReference>
<dbReference type="InterPro" id="IPR049704">
    <property type="entry name" value="Aminotrans_3_PPA_site"/>
</dbReference>
<protein>
    <recommendedName>
        <fullName evidence="5">Acetylornithine aminotransferase</fullName>
        <shortName evidence="5">ACOAT</shortName>
        <ecNumber evidence="5">2.6.1.11</ecNumber>
    </recommendedName>
</protein>
<evidence type="ECO:0000256" key="4">
    <source>
        <dbReference type="ARBA" id="ARBA00022898"/>
    </source>
</evidence>
<feature type="binding site" evidence="5">
    <location>
        <position position="283"/>
    </location>
    <ligand>
        <name>pyridoxal 5'-phosphate</name>
        <dbReference type="ChEBI" id="CHEBI:597326"/>
    </ligand>
</feature>
<comment type="subcellular location">
    <subcellularLocation>
        <location evidence="5">Cytoplasm</location>
    </subcellularLocation>
</comment>
<dbReference type="Pfam" id="PF00202">
    <property type="entry name" value="Aminotran_3"/>
    <property type="match status" value="1"/>
</dbReference>
<dbReference type="UniPathway" id="UPA00068">
    <property type="reaction ID" value="UER00109"/>
</dbReference>
<dbReference type="EC" id="2.6.1.11" evidence="5"/>
<dbReference type="NCBIfam" id="TIGR00707">
    <property type="entry name" value="argD"/>
    <property type="match status" value="1"/>
</dbReference>
<dbReference type="GO" id="GO:0003992">
    <property type="term" value="F:N2-acetyl-L-ornithine:2-oxoglutarate 5-aminotransferase activity"/>
    <property type="evidence" value="ECO:0007669"/>
    <property type="project" value="UniProtKB-UniRule"/>
</dbReference>
<evidence type="ECO:0000256" key="5">
    <source>
        <dbReference type="HAMAP-Rule" id="MF_01107"/>
    </source>
</evidence>
<dbReference type="InterPro" id="IPR050103">
    <property type="entry name" value="Class-III_PLP-dep_AT"/>
</dbReference>
<feature type="binding site" evidence="5">
    <location>
        <position position="282"/>
    </location>
    <ligand>
        <name>N(2)-acetyl-L-ornithine</name>
        <dbReference type="ChEBI" id="CHEBI:57805"/>
    </ligand>
</feature>
<feature type="binding site" evidence="5">
    <location>
        <begin position="225"/>
        <end position="228"/>
    </location>
    <ligand>
        <name>pyridoxal 5'-phosphate</name>
        <dbReference type="ChEBI" id="CHEBI:597326"/>
    </ligand>
</feature>
<dbReference type="InterPro" id="IPR004636">
    <property type="entry name" value="AcOrn/SuccOrn_fam"/>
</dbReference>
<dbReference type="NCBIfam" id="NF002325">
    <property type="entry name" value="PRK01278.1"/>
    <property type="match status" value="1"/>
</dbReference>
<feature type="binding site" evidence="5">
    <location>
        <position position="143"/>
    </location>
    <ligand>
        <name>N(2)-acetyl-L-ornithine</name>
        <dbReference type="ChEBI" id="CHEBI:57805"/>
    </ligand>
</feature>
<keyword evidence="7" id="KW-1185">Reference proteome</keyword>
<dbReference type="Gene3D" id="3.40.640.10">
    <property type="entry name" value="Type I PLP-dependent aspartate aminotransferase-like (Major domain)"/>
    <property type="match status" value="1"/>
</dbReference>
<feature type="binding site" evidence="5">
    <location>
        <begin position="107"/>
        <end position="108"/>
    </location>
    <ligand>
        <name>pyridoxal 5'-phosphate</name>
        <dbReference type="ChEBI" id="CHEBI:597326"/>
    </ligand>
</feature>
<feature type="modified residue" description="N6-(pyridoxal phosphate)lysine" evidence="5">
    <location>
        <position position="254"/>
    </location>
</feature>
<comment type="cofactor">
    <cofactor evidence="5">
        <name>pyridoxal 5'-phosphate</name>
        <dbReference type="ChEBI" id="CHEBI:597326"/>
    </cofactor>
    <text evidence="5">Binds 1 pyridoxal phosphate per subunit.</text>
</comment>
<evidence type="ECO:0000256" key="3">
    <source>
        <dbReference type="ARBA" id="ARBA00022679"/>
    </source>
</evidence>
<evidence type="ECO:0000256" key="1">
    <source>
        <dbReference type="ARBA" id="ARBA00022576"/>
    </source>
</evidence>
<dbReference type="GO" id="GO:0005737">
    <property type="term" value="C:cytoplasm"/>
    <property type="evidence" value="ECO:0007669"/>
    <property type="project" value="UniProtKB-SubCell"/>
</dbReference>
<keyword evidence="5" id="KW-0963">Cytoplasm</keyword>
<evidence type="ECO:0000313" key="6">
    <source>
        <dbReference type="EMBL" id="GEJ56218.1"/>
    </source>
</evidence>
<dbReference type="InterPro" id="IPR015424">
    <property type="entry name" value="PyrdxlP-dep_Trfase"/>
</dbReference>
<dbReference type="HAMAP" id="MF_01107">
    <property type="entry name" value="ArgD_aminotrans_3"/>
    <property type="match status" value="1"/>
</dbReference>
<dbReference type="InterPro" id="IPR015422">
    <property type="entry name" value="PyrdxlP-dep_Trfase_small"/>
</dbReference>
<proteinExistence type="inferred from homology"/>
<dbReference type="RefSeq" id="WP_176063488.1">
    <property type="nucleotide sequence ID" value="NZ_BJTG01000002.1"/>
</dbReference>
<dbReference type="FunFam" id="3.40.640.10:FF:000004">
    <property type="entry name" value="Acetylornithine aminotransferase"/>
    <property type="match status" value="1"/>
</dbReference>
<dbReference type="GO" id="GO:0030170">
    <property type="term" value="F:pyridoxal phosphate binding"/>
    <property type="evidence" value="ECO:0007669"/>
    <property type="project" value="InterPro"/>
</dbReference>
<reference evidence="7" key="1">
    <citation type="journal article" date="2020" name="Appl. Environ. Microbiol.">
        <title>Diazotrophic Anaeromyxobacter Isolates from Soils.</title>
        <authorList>
            <person name="Masuda Y."/>
            <person name="Yamanaka H."/>
            <person name="Xu Z.X."/>
            <person name="Shiratori Y."/>
            <person name="Aono T."/>
            <person name="Amachi S."/>
            <person name="Senoo K."/>
            <person name="Itoh H."/>
        </authorList>
    </citation>
    <scope>NUCLEOTIDE SEQUENCE [LARGE SCALE GENOMIC DNA]</scope>
    <source>
        <strain evidence="7">R267</strain>
    </source>
</reference>
<feature type="binding site" evidence="5">
    <location>
        <position position="140"/>
    </location>
    <ligand>
        <name>pyridoxal 5'-phosphate</name>
        <dbReference type="ChEBI" id="CHEBI:597326"/>
    </ligand>
</feature>
<comment type="miscellaneous">
    <text evidence="5">May also have succinyldiaminopimelate aminotransferase activity, thus carrying out the corresponding step in lysine biosynthesis.</text>
</comment>
<keyword evidence="1 5" id="KW-0032">Aminotransferase</keyword>
<comment type="pathway">
    <text evidence="5">Amino-acid biosynthesis; L-arginine biosynthesis; N(2)-acetyl-L-ornithine from L-glutamate: step 4/4.</text>
</comment>
<dbReference type="CDD" id="cd00610">
    <property type="entry name" value="OAT_like"/>
    <property type="match status" value="1"/>
</dbReference>
<keyword evidence="2 5" id="KW-0028">Amino-acid biosynthesis</keyword>
<dbReference type="SUPFAM" id="SSF53383">
    <property type="entry name" value="PLP-dependent transferases"/>
    <property type="match status" value="1"/>
</dbReference>
<dbReference type="GO" id="GO:0006526">
    <property type="term" value="P:L-arginine biosynthetic process"/>
    <property type="evidence" value="ECO:0007669"/>
    <property type="project" value="UniProtKB-UniRule"/>
</dbReference>
<dbReference type="Proteomes" id="UP000503640">
    <property type="component" value="Unassembled WGS sequence"/>
</dbReference>
<comment type="catalytic activity">
    <reaction evidence="5">
        <text>N(2)-acetyl-L-ornithine + 2-oxoglutarate = N-acetyl-L-glutamate 5-semialdehyde + L-glutamate</text>
        <dbReference type="Rhea" id="RHEA:18049"/>
        <dbReference type="ChEBI" id="CHEBI:16810"/>
        <dbReference type="ChEBI" id="CHEBI:29123"/>
        <dbReference type="ChEBI" id="CHEBI:29985"/>
        <dbReference type="ChEBI" id="CHEBI:57805"/>
        <dbReference type="EC" id="2.6.1.11"/>
    </reaction>
</comment>
<evidence type="ECO:0000313" key="7">
    <source>
        <dbReference type="Proteomes" id="UP000503640"/>
    </source>
</evidence>
<keyword evidence="4 5" id="KW-0663">Pyridoxal phosphate</keyword>
<name>A0A7I9VJ86_9BACT</name>
<dbReference type="EMBL" id="BJTG01000002">
    <property type="protein sequence ID" value="GEJ56218.1"/>
    <property type="molecule type" value="Genomic_DNA"/>
</dbReference>
<comment type="similarity">
    <text evidence="5">Belongs to the class-III pyridoxal-phosphate-dependent aminotransferase family. ArgD subfamily.</text>
</comment>
<comment type="caution">
    <text evidence="6">The sequence shown here is derived from an EMBL/GenBank/DDBJ whole genome shotgun (WGS) entry which is preliminary data.</text>
</comment>
<evidence type="ECO:0000256" key="2">
    <source>
        <dbReference type="ARBA" id="ARBA00022605"/>
    </source>
</evidence>
<keyword evidence="3 5" id="KW-0808">Transferase</keyword>
<dbReference type="PANTHER" id="PTHR11986:SF79">
    <property type="entry name" value="ACETYLORNITHINE AMINOTRANSFERASE, MITOCHONDRIAL"/>
    <property type="match status" value="1"/>
</dbReference>
<dbReference type="InterPro" id="IPR005814">
    <property type="entry name" value="Aminotrans_3"/>
</dbReference>
<organism evidence="6 7">
    <name type="scientific">Anaeromyxobacter diazotrophicus</name>
    <dbReference type="NCBI Taxonomy" id="2590199"/>
    <lineage>
        <taxon>Bacteria</taxon>
        <taxon>Pseudomonadati</taxon>
        <taxon>Myxococcota</taxon>
        <taxon>Myxococcia</taxon>
        <taxon>Myxococcales</taxon>
        <taxon>Cystobacterineae</taxon>
        <taxon>Anaeromyxobacteraceae</taxon>
        <taxon>Anaeromyxobacter</taxon>
    </lineage>
</organism>
<dbReference type="NCBIfam" id="NF002874">
    <property type="entry name" value="PRK03244.1"/>
    <property type="match status" value="1"/>
</dbReference>
<accession>A0A7I9VJ86</accession>
<dbReference type="InterPro" id="IPR015421">
    <property type="entry name" value="PyrdxlP-dep_Trfase_major"/>
</dbReference>